<reference evidence="2 3" key="1">
    <citation type="submission" date="2016-10" db="EMBL/GenBank/DDBJ databases">
        <authorList>
            <person name="de Groot N.N."/>
        </authorList>
    </citation>
    <scope>NUCLEOTIDE SEQUENCE [LARGE SCALE GENOMIC DNA]</scope>
    <source>
        <strain evidence="2 3">DSM 24677</strain>
    </source>
</reference>
<dbReference type="PANTHER" id="PTHR43685">
    <property type="entry name" value="GLYCOSYLTRANSFERASE"/>
    <property type="match status" value="1"/>
</dbReference>
<dbReference type="InterPro" id="IPR029044">
    <property type="entry name" value="Nucleotide-diphossugar_trans"/>
</dbReference>
<dbReference type="GO" id="GO:0016740">
    <property type="term" value="F:transferase activity"/>
    <property type="evidence" value="ECO:0007669"/>
    <property type="project" value="UniProtKB-KW"/>
</dbReference>
<accession>A0A1H3MAX5</accession>
<proteinExistence type="predicted"/>
<dbReference type="InterPro" id="IPR050834">
    <property type="entry name" value="Glycosyltransf_2"/>
</dbReference>
<dbReference type="Pfam" id="PF00535">
    <property type="entry name" value="Glycos_transf_2"/>
    <property type="match status" value="1"/>
</dbReference>
<dbReference type="PANTHER" id="PTHR43685:SF2">
    <property type="entry name" value="GLYCOSYLTRANSFERASE 2-LIKE DOMAIN-CONTAINING PROTEIN"/>
    <property type="match status" value="1"/>
</dbReference>
<protein>
    <submittedName>
        <fullName evidence="2">Glycosyl transferase family 2</fullName>
    </submittedName>
</protein>
<keyword evidence="3" id="KW-1185">Reference proteome</keyword>
<evidence type="ECO:0000259" key="1">
    <source>
        <dbReference type="Pfam" id="PF00535"/>
    </source>
</evidence>
<dbReference type="Gene3D" id="3.90.550.10">
    <property type="entry name" value="Spore Coat Polysaccharide Biosynthesis Protein SpsA, Chain A"/>
    <property type="match status" value="1"/>
</dbReference>
<sequence length="314" mass="34310">MPAPPPSRVTIAFCTFNGAEHLEDQLASYLAQTYENWDLWVSDDGSTDNTRAILHAFAQAHGHTRDIRIIDGPRKGVAANFLSLLCHPDFPRTPCALSDQDDVWLQDKLALGMAEIHGEQPCLYGAQSVHTISDLTSVGRSVGAAPLALKTISFGNALVQNVVSGHSSLLNLAALDLVREAGVPQDIQSHDWWLYLLMTGAGSRVVVSEREVLFYRQHSANAMGAHQGLRASMLRAMRVFGTTYGAWIASNTAALRRVDTLLTPQARDTLTALENAPKKFAALKRLGVLQRYGIARQNRFGTAILWLAVLLGRC</sequence>
<evidence type="ECO:0000313" key="2">
    <source>
        <dbReference type="EMBL" id="SDY73743.1"/>
    </source>
</evidence>
<name>A0A1H3MAX5_9RHOB</name>
<dbReference type="STRING" id="576131.SAMN05444486_103491"/>
<dbReference type="OrthoDB" id="9802649at2"/>
<dbReference type="EMBL" id="FNPR01000003">
    <property type="protein sequence ID" value="SDY73743.1"/>
    <property type="molecule type" value="Genomic_DNA"/>
</dbReference>
<feature type="domain" description="Glycosyltransferase 2-like" evidence="1">
    <location>
        <begin position="11"/>
        <end position="118"/>
    </location>
</feature>
<dbReference type="SUPFAM" id="SSF53448">
    <property type="entry name" value="Nucleotide-diphospho-sugar transferases"/>
    <property type="match status" value="1"/>
</dbReference>
<evidence type="ECO:0000313" key="3">
    <source>
        <dbReference type="Proteomes" id="UP000199026"/>
    </source>
</evidence>
<dbReference type="Proteomes" id="UP000199026">
    <property type="component" value="Unassembled WGS sequence"/>
</dbReference>
<gene>
    <name evidence="2" type="ORF">SAMN05444486_103491</name>
</gene>
<organism evidence="2 3">
    <name type="scientific">Lentibacter algarum</name>
    <dbReference type="NCBI Taxonomy" id="576131"/>
    <lineage>
        <taxon>Bacteria</taxon>
        <taxon>Pseudomonadati</taxon>
        <taxon>Pseudomonadota</taxon>
        <taxon>Alphaproteobacteria</taxon>
        <taxon>Rhodobacterales</taxon>
        <taxon>Roseobacteraceae</taxon>
        <taxon>Lentibacter</taxon>
    </lineage>
</organism>
<dbReference type="AlphaFoldDB" id="A0A1H3MAX5"/>
<dbReference type="InterPro" id="IPR001173">
    <property type="entry name" value="Glyco_trans_2-like"/>
</dbReference>
<keyword evidence="2" id="KW-0808">Transferase</keyword>